<keyword evidence="2" id="KW-1185">Reference proteome</keyword>
<accession>A0A2T1LXZ5</accession>
<proteinExistence type="predicted"/>
<evidence type="ECO:0000313" key="2">
    <source>
        <dbReference type="Proteomes" id="UP000239001"/>
    </source>
</evidence>
<name>A0A2T1LXZ5_9CHRO</name>
<dbReference type="EMBL" id="PXOH01000010">
    <property type="protein sequence ID" value="PSF37231.1"/>
    <property type="molecule type" value="Genomic_DNA"/>
</dbReference>
<comment type="caution">
    <text evidence="1">The sequence shown here is derived from an EMBL/GenBank/DDBJ whole genome shotgun (WGS) entry which is preliminary data.</text>
</comment>
<organism evidence="1 2">
    <name type="scientific">Aphanothece hegewaldii CCALA 016</name>
    <dbReference type="NCBI Taxonomy" id="2107694"/>
    <lineage>
        <taxon>Bacteria</taxon>
        <taxon>Bacillati</taxon>
        <taxon>Cyanobacteriota</taxon>
        <taxon>Cyanophyceae</taxon>
        <taxon>Oscillatoriophycideae</taxon>
        <taxon>Chroococcales</taxon>
        <taxon>Aphanothecaceae</taxon>
        <taxon>Aphanothece</taxon>
    </lineage>
</organism>
<evidence type="ECO:0000313" key="1">
    <source>
        <dbReference type="EMBL" id="PSF37231.1"/>
    </source>
</evidence>
<dbReference type="Proteomes" id="UP000239001">
    <property type="component" value="Unassembled WGS sequence"/>
</dbReference>
<protein>
    <submittedName>
        <fullName evidence="1">Uncharacterized protein</fullName>
    </submittedName>
</protein>
<reference evidence="1 2" key="1">
    <citation type="submission" date="2018-03" db="EMBL/GenBank/DDBJ databases">
        <title>The ancient ancestry and fast evolution of plastids.</title>
        <authorList>
            <person name="Moore K.R."/>
            <person name="Magnabosco C."/>
            <person name="Momper L."/>
            <person name="Gold D.A."/>
            <person name="Bosak T."/>
            <person name="Fournier G.P."/>
        </authorList>
    </citation>
    <scope>NUCLEOTIDE SEQUENCE [LARGE SCALE GENOMIC DNA]</scope>
    <source>
        <strain evidence="1 2">CCALA 016</strain>
    </source>
</reference>
<dbReference type="OrthoDB" id="582274at2"/>
<dbReference type="AlphaFoldDB" id="A0A2T1LXZ5"/>
<gene>
    <name evidence="1" type="ORF">C7H19_10950</name>
</gene>
<sequence length="144" mass="16032">MNLYRLVLATVSTFLLGLAFYPVPQSWGQFQTERVQQQIQAITLEIDAATLKSPWWLRINTTNSTFIKGQITLNGKVIRSLTKTNAPINIAPYLKVGINKIIISGKYYPANVSIIIELNASETEITQQTGGNGLLNQLLILEVK</sequence>
<reference evidence="1 2" key="2">
    <citation type="submission" date="2018-03" db="EMBL/GenBank/DDBJ databases">
        <authorList>
            <person name="Keele B.F."/>
        </authorList>
    </citation>
    <scope>NUCLEOTIDE SEQUENCE [LARGE SCALE GENOMIC DNA]</scope>
    <source>
        <strain evidence="1 2">CCALA 016</strain>
    </source>
</reference>